<feature type="compositionally biased region" description="Basic residues" evidence="1">
    <location>
        <begin position="101"/>
        <end position="110"/>
    </location>
</feature>
<sequence>AGFEYLQGDTTAILDLVKGIVSTLSAVSDQLQALETQIARSLPPPTSSKPAVMPAMFRSLARTQEELEAREAELEDSEVYDVVLLAHMRRWFRNARDRAGGRTKRITKPPKSKDVDLDDD</sequence>
<dbReference type="Proteomes" id="UP000822476">
    <property type="component" value="Unassembled WGS sequence"/>
</dbReference>
<feature type="non-terminal residue" evidence="2">
    <location>
        <position position="1"/>
    </location>
</feature>
<gene>
    <name evidence="2" type="ORF">EG68_04214</name>
</gene>
<reference evidence="2" key="1">
    <citation type="submission" date="2019-07" db="EMBL/GenBank/DDBJ databases">
        <title>Annotation for the trematode Paragonimus miyazaki's.</title>
        <authorList>
            <person name="Choi Y.-J."/>
        </authorList>
    </citation>
    <scope>NUCLEOTIDE SEQUENCE</scope>
    <source>
        <strain evidence="2">Japan</strain>
    </source>
</reference>
<organism evidence="2 3">
    <name type="scientific">Paragonimus skrjabini miyazakii</name>
    <dbReference type="NCBI Taxonomy" id="59628"/>
    <lineage>
        <taxon>Eukaryota</taxon>
        <taxon>Metazoa</taxon>
        <taxon>Spiralia</taxon>
        <taxon>Lophotrochozoa</taxon>
        <taxon>Platyhelminthes</taxon>
        <taxon>Trematoda</taxon>
        <taxon>Digenea</taxon>
        <taxon>Plagiorchiida</taxon>
        <taxon>Troglotremata</taxon>
        <taxon>Troglotrematidae</taxon>
        <taxon>Paragonimus</taxon>
    </lineage>
</organism>
<name>A0A8S9YY12_9TREM</name>
<feature type="region of interest" description="Disordered" evidence="1">
    <location>
        <begin position="98"/>
        <end position="120"/>
    </location>
</feature>
<evidence type="ECO:0000313" key="2">
    <source>
        <dbReference type="EMBL" id="KAF7258256.1"/>
    </source>
</evidence>
<accession>A0A8S9YY12</accession>
<dbReference type="EMBL" id="JTDE01001842">
    <property type="protein sequence ID" value="KAF7258256.1"/>
    <property type="molecule type" value="Genomic_DNA"/>
</dbReference>
<proteinExistence type="predicted"/>
<keyword evidence="3" id="KW-1185">Reference proteome</keyword>
<evidence type="ECO:0000313" key="3">
    <source>
        <dbReference type="Proteomes" id="UP000822476"/>
    </source>
</evidence>
<dbReference type="OrthoDB" id="6159834at2759"/>
<evidence type="ECO:0000256" key="1">
    <source>
        <dbReference type="SAM" id="MobiDB-lite"/>
    </source>
</evidence>
<protein>
    <submittedName>
        <fullName evidence="2">Uncharacterized protein</fullName>
    </submittedName>
</protein>
<feature type="compositionally biased region" description="Basic and acidic residues" evidence="1">
    <location>
        <begin position="111"/>
        <end position="120"/>
    </location>
</feature>
<dbReference type="AlphaFoldDB" id="A0A8S9YY12"/>
<comment type="caution">
    <text evidence="2">The sequence shown here is derived from an EMBL/GenBank/DDBJ whole genome shotgun (WGS) entry which is preliminary data.</text>
</comment>